<accession>A0A418HR38</accession>
<keyword evidence="4" id="KW-0560">Oxidoreductase</keyword>
<gene>
    <name evidence="6" type="ORF">BUZ01_05155</name>
</gene>
<dbReference type="NCBIfam" id="NF005243">
    <property type="entry name" value="PRK06753.1"/>
    <property type="match status" value="1"/>
</dbReference>
<dbReference type="Proteomes" id="UP000283576">
    <property type="component" value="Unassembled WGS sequence"/>
</dbReference>
<organism evidence="6 7">
    <name type="scientific">Staphylococcus gallinarum</name>
    <dbReference type="NCBI Taxonomy" id="1293"/>
    <lineage>
        <taxon>Bacteria</taxon>
        <taxon>Bacillati</taxon>
        <taxon>Bacillota</taxon>
        <taxon>Bacilli</taxon>
        <taxon>Bacillales</taxon>
        <taxon>Staphylococcaceae</taxon>
        <taxon>Staphylococcus</taxon>
    </lineage>
</organism>
<comment type="cofactor">
    <cofactor evidence="1">
        <name>FAD</name>
        <dbReference type="ChEBI" id="CHEBI:57692"/>
    </cofactor>
</comment>
<dbReference type="GO" id="GO:0071949">
    <property type="term" value="F:FAD binding"/>
    <property type="evidence" value="ECO:0007669"/>
    <property type="project" value="InterPro"/>
</dbReference>
<dbReference type="AlphaFoldDB" id="A0A418HR38"/>
<evidence type="ECO:0000256" key="3">
    <source>
        <dbReference type="ARBA" id="ARBA00022827"/>
    </source>
</evidence>
<dbReference type="RefSeq" id="WP_107527240.1">
    <property type="nucleotide sequence ID" value="NZ_JAIBNU010000003.1"/>
</dbReference>
<proteinExistence type="predicted"/>
<dbReference type="InterPro" id="IPR036188">
    <property type="entry name" value="FAD/NAD-bd_sf"/>
</dbReference>
<sequence>MKIGIVGAGIGGLTTAALLIEQGHDVKVFEQKQDITEIGAGIGIGGNVLEKLGNHDLAKGIRNIGHEIEQMTVLDGKGNTLSNVKLKKKTVNLTVKRQDLVDVIQSYVPSQYLYFGHRVETIESEPLKVTLKFESQSQADEAFDLCIAADGIHSNVRQSILPDSKPVYRGYTVFRGLVDDVNIKEEHVAKEYWATKGRVGIVPLLNHQAYWFISINAKAQDPKYKAFGKPHLQARFNHFPNEVRVILDKQSETDILLHDIYDIQPLKSFVYQRVVLLGDAAHAMTPNMGQGAGQAMEDAIVLAHCLAQYDFDEALQRYDKLRVKHTKKVIKRSRNIGKIAQKSNKLLVALRNFVVKIMPNQLASAQTKFLYKTKLK</sequence>
<evidence type="ECO:0000259" key="5">
    <source>
        <dbReference type="Pfam" id="PF01494"/>
    </source>
</evidence>
<dbReference type="SUPFAM" id="SSF51905">
    <property type="entry name" value="FAD/NAD(P)-binding domain"/>
    <property type="match status" value="1"/>
</dbReference>
<keyword evidence="2" id="KW-0285">Flavoprotein</keyword>
<dbReference type="PANTHER" id="PTHR46496:SF1">
    <property type="entry name" value="ZEAXANTHIN EPOXIDASE, CHLOROPLASTIC"/>
    <property type="match status" value="1"/>
</dbReference>
<dbReference type="PRINTS" id="PR00420">
    <property type="entry name" value="RNGMNOXGNASE"/>
</dbReference>
<dbReference type="InterPro" id="IPR002938">
    <property type="entry name" value="FAD-bd"/>
</dbReference>
<reference evidence="6 7" key="1">
    <citation type="journal article" date="2016" name="Front. Microbiol.">
        <title>Comprehensive Phylogenetic Analysis of Bovine Non-aureus Staphylococci Species Based on Whole-Genome Sequencing.</title>
        <authorList>
            <person name="Naushad S."/>
            <person name="Barkema H.W."/>
            <person name="Luby C."/>
            <person name="Condas L.A."/>
            <person name="Nobrega D.B."/>
            <person name="Carson D.A."/>
            <person name="De Buck J."/>
        </authorList>
    </citation>
    <scope>NUCLEOTIDE SEQUENCE [LARGE SCALE GENOMIC DNA]</scope>
    <source>
        <strain evidence="6 7">SNUC 1388</strain>
    </source>
</reference>
<evidence type="ECO:0000313" key="7">
    <source>
        <dbReference type="Proteomes" id="UP000283576"/>
    </source>
</evidence>
<keyword evidence="3" id="KW-0274">FAD</keyword>
<evidence type="ECO:0000256" key="4">
    <source>
        <dbReference type="ARBA" id="ARBA00023002"/>
    </source>
</evidence>
<evidence type="ECO:0000256" key="1">
    <source>
        <dbReference type="ARBA" id="ARBA00001974"/>
    </source>
</evidence>
<dbReference type="GO" id="GO:0016491">
    <property type="term" value="F:oxidoreductase activity"/>
    <property type="evidence" value="ECO:0007669"/>
    <property type="project" value="UniProtKB-KW"/>
</dbReference>
<evidence type="ECO:0000313" key="6">
    <source>
        <dbReference type="EMBL" id="RIL44021.1"/>
    </source>
</evidence>
<name>A0A418HR38_STAGA</name>
<comment type="caution">
    <text evidence="6">The sequence shown here is derived from an EMBL/GenBank/DDBJ whole genome shotgun (WGS) entry which is preliminary data.</text>
</comment>
<dbReference type="Pfam" id="PF01494">
    <property type="entry name" value="FAD_binding_3"/>
    <property type="match status" value="1"/>
</dbReference>
<protein>
    <recommendedName>
        <fullName evidence="5">FAD-binding domain-containing protein</fullName>
    </recommendedName>
</protein>
<feature type="domain" description="FAD-binding" evidence="5">
    <location>
        <begin position="3"/>
        <end position="332"/>
    </location>
</feature>
<dbReference type="Gene3D" id="3.50.50.60">
    <property type="entry name" value="FAD/NAD(P)-binding domain"/>
    <property type="match status" value="1"/>
</dbReference>
<dbReference type="EMBL" id="QXRZ01000002">
    <property type="protein sequence ID" value="RIL44021.1"/>
    <property type="molecule type" value="Genomic_DNA"/>
</dbReference>
<dbReference type="PANTHER" id="PTHR46496">
    <property type="match status" value="1"/>
</dbReference>
<evidence type="ECO:0000256" key="2">
    <source>
        <dbReference type="ARBA" id="ARBA00022630"/>
    </source>
</evidence>